<gene>
    <name evidence="5" type="ORF">GLP15_2270</name>
</gene>
<keyword evidence="5" id="KW-0808">Transferase</keyword>
<dbReference type="AlphaFoldDB" id="E1F8Q2"/>
<protein>
    <submittedName>
        <fullName evidence="5">NEK, Kinase</fullName>
    </submittedName>
</protein>
<dbReference type="PROSITE" id="PS50088">
    <property type="entry name" value="ANK_REPEAT"/>
    <property type="match status" value="1"/>
</dbReference>
<dbReference type="SUPFAM" id="SSF56112">
    <property type="entry name" value="Protein kinase-like (PK-like)"/>
    <property type="match status" value="1"/>
</dbReference>
<keyword evidence="2" id="KW-0547">Nucleotide-binding</keyword>
<evidence type="ECO:0000313" key="6">
    <source>
        <dbReference type="Proteomes" id="UP000008974"/>
    </source>
</evidence>
<dbReference type="FunFam" id="3.30.200.20:FF:000879">
    <property type="entry name" value="Kinase, NEK"/>
    <property type="match status" value="1"/>
</dbReference>
<feature type="binding site" evidence="2">
    <location>
        <position position="53"/>
    </location>
    <ligand>
        <name>ATP</name>
        <dbReference type="ChEBI" id="CHEBI:30616"/>
    </ligand>
</feature>
<dbReference type="PANTHER" id="PTHR24120:SF4">
    <property type="entry name" value="GH07239P"/>
    <property type="match status" value="1"/>
</dbReference>
<evidence type="ECO:0000256" key="1">
    <source>
        <dbReference type="PROSITE-ProRule" id="PRU00023"/>
    </source>
</evidence>
<dbReference type="VEuPathDB" id="GiardiaDB:GLP15_2270"/>
<feature type="compositionally biased region" description="Basic and acidic residues" evidence="3">
    <location>
        <begin position="603"/>
        <end position="614"/>
    </location>
</feature>
<reference evidence="5 6" key="1">
    <citation type="journal article" date="2010" name="BMC Genomics">
        <title>Genome analysis and comparative genomics of a Giardia intestinalis assemblage E isolate.</title>
        <authorList>
            <person name="Jerlstrom-Hultqvist J."/>
            <person name="Franzen O."/>
            <person name="Ankarklev J."/>
            <person name="Xu F."/>
            <person name="Nohynkova E."/>
            <person name="Andersson J.O."/>
            <person name="Svard S.G."/>
            <person name="Andersson B."/>
        </authorList>
    </citation>
    <scope>NUCLEOTIDE SEQUENCE [LARGE SCALE GENOMIC DNA]</scope>
    <source>
        <strain evidence="5 6">P15</strain>
    </source>
</reference>
<dbReference type="EMBL" id="ACVC01000277">
    <property type="protein sequence ID" value="EFO61169.1"/>
    <property type="molecule type" value="Genomic_DNA"/>
</dbReference>
<dbReference type="InterPro" id="IPR017441">
    <property type="entry name" value="Protein_kinase_ATP_BS"/>
</dbReference>
<evidence type="ECO:0000313" key="5">
    <source>
        <dbReference type="EMBL" id="EFO61169.1"/>
    </source>
</evidence>
<dbReference type="Pfam" id="PF00069">
    <property type="entry name" value="Pkinase"/>
    <property type="match status" value="1"/>
</dbReference>
<dbReference type="InterPro" id="IPR000719">
    <property type="entry name" value="Prot_kinase_dom"/>
</dbReference>
<feature type="compositionally biased region" description="Basic and acidic residues" evidence="3">
    <location>
        <begin position="621"/>
        <end position="632"/>
    </location>
</feature>
<dbReference type="SUPFAM" id="SSF48403">
    <property type="entry name" value="Ankyrin repeat"/>
    <property type="match status" value="1"/>
</dbReference>
<dbReference type="STRING" id="658858.E1F8Q2"/>
<feature type="compositionally biased region" description="Basic and acidic residues" evidence="3">
    <location>
        <begin position="562"/>
        <end position="574"/>
    </location>
</feature>
<dbReference type="SMART" id="SM00248">
    <property type="entry name" value="ANK"/>
    <property type="match status" value="6"/>
</dbReference>
<dbReference type="PROSITE" id="PS50297">
    <property type="entry name" value="ANK_REP_REGION"/>
    <property type="match status" value="1"/>
</dbReference>
<organism evidence="5 6">
    <name type="scientific">Giardia intestinalis (strain P15)</name>
    <name type="common">Giardia lamblia</name>
    <dbReference type="NCBI Taxonomy" id="658858"/>
    <lineage>
        <taxon>Eukaryota</taxon>
        <taxon>Metamonada</taxon>
        <taxon>Diplomonadida</taxon>
        <taxon>Hexamitidae</taxon>
        <taxon>Giardiinae</taxon>
        <taxon>Giardia</taxon>
    </lineage>
</organism>
<keyword evidence="2" id="KW-0067">ATP-binding</keyword>
<evidence type="ECO:0000259" key="4">
    <source>
        <dbReference type="PROSITE" id="PS50011"/>
    </source>
</evidence>
<dbReference type="OrthoDB" id="194358at2759"/>
<dbReference type="GO" id="GO:0004672">
    <property type="term" value="F:protein kinase activity"/>
    <property type="evidence" value="ECO:0007669"/>
    <property type="project" value="InterPro"/>
</dbReference>
<dbReference type="GO" id="GO:0005524">
    <property type="term" value="F:ATP binding"/>
    <property type="evidence" value="ECO:0007669"/>
    <property type="project" value="UniProtKB-UniRule"/>
</dbReference>
<feature type="region of interest" description="Disordered" evidence="3">
    <location>
        <begin position="547"/>
        <end position="669"/>
    </location>
</feature>
<comment type="caution">
    <text evidence="5">The sequence shown here is derived from an EMBL/GenBank/DDBJ whole genome shotgun (WGS) entry which is preliminary data.</text>
</comment>
<dbReference type="PROSITE" id="PS50011">
    <property type="entry name" value="PROTEIN_KINASE_DOM"/>
    <property type="match status" value="1"/>
</dbReference>
<name>E1F8Q2_GIAIA</name>
<dbReference type="Proteomes" id="UP000008974">
    <property type="component" value="Unassembled WGS sequence"/>
</dbReference>
<accession>E1F8Q2</accession>
<dbReference type="Gene3D" id="1.25.40.20">
    <property type="entry name" value="Ankyrin repeat-containing domain"/>
    <property type="match status" value="2"/>
</dbReference>
<feature type="repeat" description="ANK" evidence="1">
    <location>
        <begin position="509"/>
        <end position="532"/>
    </location>
</feature>
<dbReference type="Pfam" id="PF12796">
    <property type="entry name" value="Ank_2"/>
    <property type="match status" value="3"/>
</dbReference>
<sequence length="669" mass="72573">MTGSGDHTSPPAAAPNIPQFALGDLHERLDGMLGKGITGTVYSLRGYPGLAVKEVLLDGLDRSSVDAIRLELAALPGLSHPGILRYHQVVEDEGLIYIVTDRHDKTLERLLIEHRRRKSPVSVAVTLSIVRQLAAALAYLRGVSDAGAGRPVRCDLRPANVLVSGDSEHFVIAGLGLCKDALRSGSTLAGTRPYMAPEALIRNEASPASDMWGLGVILYELVTLRRPNFLEGREPRDVFIDGWRPDLSSVADGFIKGILERIFVLDPEKRLTARELCEMLTVPDIPVSELGAQYVMLKCRCNFLETALSNANARIDALESQGKEHLAVTKTLEARAMQFSDTIAVTNLHELLLMPRLMRAAHMNSTEIVRVLLEEGARTGQRDEQGMTGLMHAARQGHLGPVKLLAEKEKGLQDRNGWTALMHATHNNHSEVAEILAPQESKDRNKNNRTALMIAAEKGCAETASLLAPHEKGLADSRGSTALMIAVANSHAETARAIAAHEHGSRDPRGRTALMIAAQQGNLEVVKILLDHEKGMKDGSGCTALAHAARAGPPRRRRAPHGAREGRRRLDGAHVRRGPRRHGPGVPASQRKGPEGPAGSDGPRPRRPEREGRGRGAPSEARGRRLWLDRPHPLCIPWGRRCSQEQSPREGTAGCCRNDGPHVGCTPGS</sequence>
<keyword evidence="1" id="KW-0040">ANK repeat</keyword>
<evidence type="ECO:0000256" key="2">
    <source>
        <dbReference type="PROSITE-ProRule" id="PRU10141"/>
    </source>
</evidence>
<proteinExistence type="predicted"/>
<dbReference type="Gene3D" id="3.30.200.20">
    <property type="entry name" value="Phosphorylase Kinase, domain 1"/>
    <property type="match status" value="1"/>
</dbReference>
<dbReference type="InterPro" id="IPR011009">
    <property type="entry name" value="Kinase-like_dom_sf"/>
</dbReference>
<dbReference type="PANTHER" id="PTHR24120">
    <property type="entry name" value="GH07239P"/>
    <property type="match status" value="1"/>
</dbReference>
<evidence type="ECO:0000256" key="3">
    <source>
        <dbReference type="SAM" id="MobiDB-lite"/>
    </source>
</evidence>
<dbReference type="PROSITE" id="PS00107">
    <property type="entry name" value="PROTEIN_KINASE_ATP"/>
    <property type="match status" value="1"/>
</dbReference>
<dbReference type="InterPro" id="IPR002110">
    <property type="entry name" value="Ankyrin_rpt"/>
</dbReference>
<dbReference type="InterPro" id="IPR036770">
    <property type="entry name" value="Ankyrin_rpt-contain_sf"/>
</dbReference>
<dbReference type="Gene3D" id="1.10.510.10">
    <property type="entry name" value="Transferase(Phosphotransferase) domain 1"/>
    <property type="match status" value="1"/>
</dbReference>
<feature type="domain" description="Protein kinase" evidence="4">
    <location>
        <begin position="27"/>
        <end position="282"/>
    </location>
</feature>
<dbReference type="FunFam" id="1.10.510.10:FF:000844">
    <property type="entry name" value="Kinase, NEK"/>
    <property type="match status" value="1"/>
</dbReference>
<keyword evidence="5" id="KW-0418">Kinase</keyword>